<feature type="transmembrane region" description="Helical" evidence="1">
    <location>
        <begin position="375"/>
        <end position="394"/>
    </location>
</feature>
<feature type="transmembrane region" description="Helical" evidence="1">
    <location>
        <begin position="261"/>
        <end position="282"/>
    </location>
</feature>
<dbReference type="EMBL" id="JBHSUA010000015">
    <property type="protein sequence ID" value="MFC6396774.1"/>
    <property type="molecule type" value="Genomic_DNA"/>
</dbReference>
<feature type="transmembrane region" description="Helical" evidence="1">
    <location>
        <begin position="319"/>
        <end position="338"/>
    </location>
</feature>
<proteinExistence type="predicted"/>
<keyword evidence="1" id="KW-0812">Transmembrane</keyword>
<dbReference type="Proteomes" id="UP001596266">
    <property type="component" value="Unassembled WGS sequence"/>
</dbReference>
<keyword evidence="3" id="KW-1185">Reference proteome</keyword>
<comment type="caution">
    <text evidence="2">The sequence shown here is derived from an EMBL/GenBank/DDBJ whole genome shotgun (WGS) entry which is preliminary data.</text>
</comment>
<sequence length="412" mass="42498">MSSSVTTPQVHSTWNATIRTILGASLVVVLVLLAFGWPTYTAKVKDMPLGVVATSEQQAQLQQAFDAADDPFELTSYPSTAEAEEAIKQREVYGAVIMPTKAGEATQVLTASAGSSAATQMLAQMAQKMTAQQMTVAATAKQTAAQQLATTAARAAAAQASAQTLAQVQASLPAAQQKALATQLATAQAQAKTLAAEVVKQKAAVEAITTPSVQVADIVPLASSDSRGSGFAIAGLPLAMGGMIGGVMISMLVVGWKRRAVAVLGYGILGGLGLALVLHTWFGFVTGSFAMIWAVCGAAIAATAAFITGAQALLGQPGIALGAVVTMFVGNPISSLAMPKEWLPGAWGQIGQYFVPGAAGNLMRIESYFPDAPQLTSWLVLLGWLLVGMVLLVVGHHRDDEVIHIQGAVEAE</sequence>
<feature type="transmembrane region" description="Helical" evidence="1">
    <location>
        <begin position="231"/>
        <end position="254"/>
    </location>
</feature>
<reference evidence="3" key="1">
    <citation type="journal article" date="2019" name="Int. J. Syst. Evol. Microbiol.">
        <title>The Global Catalogue of Microorganisms (GCM) 10K type strain sequencing project: providing services to taxonomists for standard genome sequencing and annotation.</title>
        <authorList>
            <consortium name="The Broad Institute Genomics Platform"/>
            <consortium name="The Broad Institute Genome Sequencing Center for Infectious Disease"/>
            <person name="Wu L."/>
            <person name="Ma J."/>
        </authorList>
    </citation>
    <scope>NUCLEOTIDE SEQUENCE [LARGE SCALE GENOMIC DNA]</scope>
    <source>
        <strain evidence="3">CGMCC 1.15277</strain>
    </source>
</reference>
<feature type="transmembrane region" description="Helical" evidence="1">
    <location>
        <begin position="288"/>
        <end position="307"/>
    </location>
</feature>
<evidence type="ECO:0000313" key="3">
    <source>
        <dbReference type="Proteomes" id="UP001596266"/>
    </source>
</evidence>
<name>A0ABW1X2R0_9ACTN</name>
<keyword evidence="1" id="KW-0472">Membrane</keyword>
<evidence type="ECO:0000313" key="2">
    <source>
        <dbReference type="EMBL" id="MFC6396774.1"/>
    </source>
</evidence>
<organism evidence="2 3">
    <name type="scientific">Luteococcus sanguinis</name>
    <dbReference type="NCBI Taxonomy" id="174038"/>
    <lineage>
        <taxon>Bacteria</taxon>
        <taxon>Bacillati</taxon>
        <taxon>Actinomycetota</taxon>
        <taxon>Actinomycetes</taxon>
        <taxon>Propionibacteriales</taxon>
        <taxon>Propionibacteriaceae</taxon>
        <taxon>Luteococcus</taxon>
    </lineage>
</organism>
<evidence type="ECO:0008006" key="4">
    <source>
        <dbReference type="Google" id="ProtNLM"/>
    </source>
</evidence>
<dbReference type="RefSeq" id="WP_343884228.1">
    <property type="nucleotide sequence ID" value="NZ_BAAAKI010000001.1"/>
</dbReference>
<accession>A0ABW1X2R0</accession>
<protein>
    <recommendedName>
        <fullName evidence="4">ABC transporter permease</fullName>
    </recommendedName>
</protein>
<gene>
    <name evidence="2" type="ORF">ACFP57_07205</name>
</gene>
<evidence type="ECO:0000256" key="1">
    <source>
        <dbReference type="SAM" id="Phobius"/>
    </source>
</evidence>
<keyword evidence="1" id="KW-1133">Transmembrane helix</keyword>
<feature type="transmembrane region" description="Helical" evidence="1">
    <location>
        <begin position="21"/>
        <end position="40"/>
    </location>
</feature>